<dbReference type="PROSITE" id="PS51910">
    <property type="entry name" value="GH18_2"/>
    <property type="match status" value="1"/>
</dbReference>
<name>A0A8K0AAR5_BRALA</name>
<keyword evidence="2" id="KW-1015">Disulfide bond</keyword>
<evidence type="ECO:0000313" key="9">
    <source>
        <dbReference type="Proteomes" id="UP000838412"/>
    </source>
</evidence>
<dbReference type="InterPro" id="IPR017853">
    <property type="entry name" value="GH"/>
</dbReference>
<dbReference type="PANTHER" id="PTHR11177">
    <property type="entry name" value="CHITINASE"/>
    <property type="match status" value="1"/>
</dbReference>
<dbReference type="InterPro" id="IPR001579">
    <property type="entry name" value="Glyco_hydro_18_chit_AS"/>
</dbReference>
<dbReference type="GO" id="GO:0005975">
    <property type="term" value="P:carbohydrate metabolic process"/>
    <property type="evidence" value="ECO:0007669"/>
    <property type="project" value="InterPro"/>
</dbReference>
<evidence type="ECO:0000313" key="8">
    <source>
        <dbReference type="EMBL" id="CAH1272475.1"/>
    </source>
</evidence>
<dbReference type="Gene3D" id="3.10.50.10">
    <property type="match status" value="1"/>
</dbReference>
<dbReference type="InterPro" id="IPR001223">
    <property type="entry name" value="Glyco_hydro18_cat"/>
</dbReference>
<dbReference type="OrthoDB" id="76388at2759"/>
<dbReference type="SUPFAM" id="SSF54556">
    <property type="entry name" value="Chitinase insertion domain"/>
    <property type="match status" value="1"/>
</dbReference>
<reference evidence="8" key="1">
    <citation type="submission" date="2022-01" db="EMBL/GenBank/DDBJ databases">
        <authorList>
            <person name="Braso-Vives M."/>
        </authorList>
    </citation>
    <scope>NUCLEOTIDE SEQUENCE</scope>
</reference>
<organism evidence="8 9">
    <name type="scientific">Branchiostoma lanceolatum</name>
    <name type="common">Common lancelet</name>
    <name type="synonym">Amphioxus lanceolatum</name>
    <dbReference type="NCBI Taxonomy" id="7740"/>
    <lineage>
        <taxon>Eukaryota</taxon>
        <taxon>Metazoa</taxon>
        <taxon>Chordata</taxon>
        <taxon>Cephalochordata</taxon>
        <taxon>Leptocardii</taxon>
        <taxon>Amphioxiformes</taxon>
        <taxon>Branchiostomatidae</taxon>
        <taxon>Branchiostoma</taxon>
    </lineage>
</organism>
<dbReference type="PROSITE" id="PS01095">
    <property type="entry name" value="GH18_1"/>
    <property type="match status" value="1"/>
</dbReference>
<sequence length="431" mass="48340">MENQPSPPAQLIKRVAEYRVVCYYTNWAQYRRSPWSYVPENVDPNLCTHVIYAFGNMEDNQLKPYEWNDEDMPWGKGMYSRLKDKLSSARGEVPKILLVVGGWNFGTQPFKNMTSSKDNRKTFIETSVPFLRRHGFDGLDLDWEYPEAEDMENFALLLKASAVEKWIQEGASPSQLVLGIPLYGNSFRLQSSHSTGLYAPVEGLGRGQTFTRQDGFLAYYEVCELLQTGGVRVWDQANMALYMYRDSYWAAYDDEMTIQMKVDWLKNRGLGGAMIWALDFDDFSGSTCSSQPYPLLTAINKALGRNVTEDKPETGHGSWAGGIVLKVLVSVVFLLGLLFCLSSGKVSIISISGCLAQAGSDNVATGSNSENMTLVQNCEGQSPETVINMIFIMMIIPYTITFLRCLWVTGLKDIHPWPTGKALVLMTGMVL</sequence>
<dbReference type="SUPFAM" id="SSF51445">
    <property type="entry name" value="(Trans)glycosidases"/>
    <property type="match status" value="1"/>
</dbReference>
<dbReference type="GO" id="GO:0006032">
    <property type="term" value="P:chitin catabolic process"/>
    <property type="evidence" value="ECO:0007669"/>
    <property type="project" value="TreeGrafter"/>
</dbReference>
<dbReference type="AlphaFoldDB" id="A0A8K0AAR5"/>
<dbReference type="GO" id="GO:0004568">
    <property type="term" value="F:chitinase activity"/>
    <property type="evidence" value="ECO:0007669"/>
    <property type="project" value="TreeGrafter"/>
</dbReference>
<comment type="similarity">
    <text evidence="5">Belongs to the glycosyl hydrolase 18 family.</text>
</comment>
<dbReference type="Pfam" id="PF00704">
    <property type="entry name" value="Glyco_hydro_18"/>
    <property type="match status" value="2"/>
</dbReference>
<feature type="domain" description="GH18" evidence="7">
    <location>
        <begin position="18"/>
        <end position="306"/>
    </location>
</feature>
<dbReference type="EMBL" id="OV696693">
    <property type="protein sequence ID" value="CAH1272475.1"/>
    <property type="molecule type" value="Genomic_DNA"/>
</dbReference>
<dbReference type="InterPro" id="IPR011583">
    <property type="entry name" value="Chitinase_II/V-like_cat"/>
</dbReference>
<evidence type="ECO:0000256" key="4">
    <source>
        <dbReference type="RuleBase" id="RU000489"/>
    </source>
</evidence>
<keyword evidence="6" id="KW-0812">Transmembrane</keyword>
<evidence type="ECO:0000256" key="1">
    <source>
        <dbReference type="ARBA" id="ARBA00022801"/>
    </source>
</evidence>
<feature type="transmembrane region" description="Helical" evidence="6">
    <location>
        <begin position="386"/>
        <end position="409"/>
    </location>
</feature>
<evidence type="ECO:0000256" key="2">
    <source>
        <dbReference type="ARBA" id="ARBA00023157"/>
    </source>
</evidence>
<keyword evidence="1 4" id="KW-0378">Hydrolase</keyword>
<dbReference type="Proteomes" id="UP000838412">
    <property type="component" value="Chromosome 8"/>
</dbReference>
<dbReference type="PANTHER" id="PTHR11177:SF317">
    <property type="entry name" value="CHITINASE 12-RELATED"/>
    <property type="match status" value="1"/>
</dbReference>
<dbReference type="GO" id="GO:0008061">
    <property type="term" value="F:chitin binding"/>
    <property type="evidence" value="ECO:0007669"/>
    <property type="project" value="InterPro"/>
</dbReference>
<evidence type="ECO:0000256" key="6">
    <source>
        <dbReference type="SAM" id="Phobius"/>
    </source>
</evidence>
<keyword evidence="9" id="KW-1185">Reference proteome</keyword>
<evidence type="ECO:0000256" key="5">
    <source>
        <dbReference type="RuleBase" id="RU004453"/>
    </source>
</evidence>
<proteinExistence type="inferred from homology"/>
<feature type="transmembrane region" description="Helical" evidence="6">
    <location>
        <begin position="319"/>
        <end position="341"/>
    </location>
</feature>
<dbReference type="FunFam" id="3.10.50.10:FF:000001">
    <property type="entry name" value="Chitinase 3-like 1"/>
    <property type="match status" value="1"/>
</dbReference>
<keyword evidence="6" id="KW-0472">Membrane</keyword>
<dbReference type="GO" id="GO:0005576">
    <property type="term" value="C:extracellular region"/>
    <property type="evidence" value="ECO:0007669"/>
    <property type="project" value="TreeGrafter"/>
</dbReference>
<dbReference type="SMART" id="SM00636">
    <property type="entry name" value="Glyco_18"/>
    <property type="match status" value="1"/>
</dbReference>
<dbReference type="Gene3D" id="3.20.20.80">
    <property type="entry name" value="Glycosidases"/>
    <property type="match status" value="2"/>
</dbReference>
<accession>A0A8K0AAR5</accession>
<keyword evidence="3 4" id="KW-0326">Glycosidase</keyword>
<dbReference type="InterPro" id="IPR050314">
    <property type="entry name" value="Glycosyl_Hydrlase_18"/>
</dbReference>
<evidence type="ECO:0000256" key="3">
    <source>
        <dbReference type="ARBA" id="ARBA00023295"/>
    </source>
</evidence>
<dbReference type="InterPro" id="IPR029070">
    <property type="entry name" value="Chitinase_insertion_sf"/>
</dbReference>
<evidence type="ECO:0000259" key="7">
    <source>
        <dbReference type="PROSITE" id="PS51910"/>
    </source>
</evidence>
<gene>
    <name evidence="8" type="primary">CHI3L1</name>
    <name evidence="8" type="ORF">BLAG_LOCUS24110</name>
</gene>
<keyword evidence="6" id="KW-1133">Transmembrane helix</keyword>
<protein>
    <submittedName>
        <fullName evidence="8">CHI3L1 protein</fullName>
    </submittedName>
</protein>